<keyword evidence="1" id="KW-0472">Membrane</keyword>
<feature type="transmembrane region" description="Helical" evidence="1">
    <location>
        <begin position="51"/>
        <end position="74"/>
    </location>
</feature>
<keyword evidence="2" id="KW-1185">Reference proteome</keyword>
<accession>A0A7I4XRD7</accession>
<keyword evidence="1" id="KW-1133">Transmembrane helix</keyword>
<dbReference type="WBParaSite" id="HCON_00000770-00001">
    <property type="protein sequence ID" value="HCON_00000770-00001"/>
    <property type="gene ID" value="HCON_00000770"/>
</dbReference>
<name>A0A7I4XRD7_HAECO</name>
<evidence type="ECO:0000256" key="1">
    <source>
        <dbReference type="SAM" id="Phobius"/>
    </source>
</evidence>
<protein>
    <submittedName>
        <fullName evidence="3">Ovule protein</fullName>
    </submittedName>
</protein>
<evidence type="ECO:0000313" key="3">
    <source>
        <dbReference type="WBParaSite" id="HCON_00000770-00001"/>
    </source>
</evidence>
<reference evidence="3" key="1">
    <citation type="submission" date="2020-12" db="UniProtKB">
        <authorList>
            <consortium name="WormBaseParasite"/>
        </authorList>
    </citation>
    <scope>IDENTIFICATION</scope>
    <source>
        <strain evidence="3">MHco3</strain>
    </source>
</reference>
<keyword evidence="1" id="KW-0812">Transmembrane</keyword>
<feature type="transmembrane region" description="Helical" evidence="1">
    <location>
        <begin position="80"/>
        <end position="101"/>
    </location>
</feature>
<evidence type="ECO:0000313" key="2">
    <source>
        <dbReference type="Proteomes" id="UP000025227"/>
    </source>
</evidence>
<sequence length="113" mass="13668">MEEGNWNLQEDGEALLNRMKDILFNRWVPSSRNFHSKMNQKSAGTFRKTQYICIYVYMYICVYVYMYICIYVYMYICIYVYMYICIYVYTVPVSEVFVFTFSNITSSNVHLFA</sequence>
<dbReference type="Proteomes" id="UP000025227">
    <property type="component" value="Unplaced"/>
</dbReference>
<organism evidence="2 3">
    <name type="scientific">Haemonchus contortus</name>
    <name type="common">Barber pole worm</name>
    <dbReference type="NCBI Taxonomy" id="6289"/>
    <lineage>
        <taxon>Eukaryota</taxon>
        <taxon>Metazoa</taxon>
        <taxon>Ecdysozoa</taxon>
        <taxon>Nematoda</taxon>
        <taxon>Chromadorea</taxon>
        <taxon>Rhabditida</taxon>
        <taxon>Rhabditina</taxon>
        <taxon>Rhabditomorpha</taxon>
        <taxon>Strongyloidea</taxon>
        <taxon>Trichostrongylidae</taxon>
        <taxon>Haemonchus</taxon>
    </lineage>
</organism>
<proteinExistence type="predicted"/>
<dbReference type="AlphaFoldDB" id="A0A7I4XRD7"/>